<keyword evidence="9" id="KW-1185">Reference proteome</keyword>
<dbReference type="RefSeq" id="WP_149109390.1">
    <property type="nucleotide sequence ID" value="NZ_CP042425.1"/>
</dbReference>
<dbReference type="Gene3D" id="3.40.640.10">
    <property type="entry name" value="Type I PLP-dependent aspartate aminotransferase-like (Major domain)"/>
    <property type="match status" value="1"/>
</dbReference>
<evidence type="ECO:0000256" key="2">
    <source>
        <dbReference type="ARBA" id="ARBA00007441"/>
    </source>
</evidence>
<dbReference type="InterPro" id="IPR004839">
    <property type="entry name" value="Aminotransferase_I/II_large"/>
</dbReference>
<reference evidence="9" key="1">
    <citation type="submission" date="2019-08" db="EMBL/GenBank/DDBJ databases">
        <title>Limnoglobus roseus gen. nov., sp. nov., a novel freshwater planctomycete with a giant genome from the family Gemmataceae.</title>
        <authorList>
            <person name="Kulichevskaya I.S."/>
            <person name="Naumoff D.G."/>
            <person name="Miroshnikov K."/>
            <person name="Ivanova A."/>
            <person name="Philippov D.A."/>
            <person name="Hakobyan A."/>
            <person name="Rijpstra I.C."/>
            <person name="Sinninghe Damste J.S."/>
            <person name="Liesack W."/>
            <person name="Dedysh S.N."/>
        </authorList>
    </citation>
    <scope>NUCLEOTIDE SEQUENCE [LARGE SCALE GENOMIC DNA]</scope>
    <source>
        <strain evidence="9">PX52</strain>
    </source>
</reference>
<dbReference type="GO" id="GO:0008483">
    <property type="term" value="F:transaminase activity"/>
    <property type="evidence" value="ECO:0007669"/>
    <property type="project" value="UniProtKB-KW"/>
</dbReference>
<keyword evidence="4 8" id="KW-0808">Transferase</keyword>
<dbReference type="Proteomes" id="UP000324974">
    <property type="component" value="Chromosome"/>
</dbReference>
<proteinExistence type="inferred from homology"/>
<evidence type="ECO:0000313" key="8">
    <source>
        <dbReference type="EMBL" id="QEL14501.1"/>
    </source>
</evidence>
<dbReference type="GO" id="GO:0006520">
    <property type="term" value="P:amino acid metabolic process"/>
    <property type="evidence" value="ECO:0007669"/>
    <property type="project" value="InterPro"/>
</dbReference>
<dbReference type="CDD" id="cd00609">
    <property type="entry name" value="AAT_like"/>
    <property type="match status" value="1"/>
</dbReference>
<name>A0A5C1A5W4_9BACT</name>
<dbReference type="InterPro" id="IPR015422">
    <property type="entry name" value="PyrdxlP-dep_Trfase_small"/>
</dbReference>
<evidence type="ECO:0000256" key="3">
    <source>
        <dbReference type="ARBA" id="ARBA00022576"/>
    </source>
</evidence>
<evidence type="ECO:0000256" key="5">
    <source>
        <dbReference type="ARBA" id="ARBA00022898"/>
    </source>
</evidence>
<evidence type="ECO:0000256" key="1">
    <source>
        <dbReference type="ARBA" id="ARBA00001933"/>
    </source>
</evidence>
<evidence type="ECO:0000256" key="4">
    <source>
        <dbReference type="ARBA" id="ARBA00022679"/>
    </source>
</evidence>
<dbReference type="InterPro" id="IPR001917">
    <property type="entry name" value="Aminotrans_II_pyridoxalP_BS"/>
</dbReference>
<dbReference type="OrthoDB" id="231967at2"/>
<dbReference type="InterPro" id="IPR015421">
    <property type="entry name" value="PyrdxlP-dep_Trfase_major"/>
</dbReference>
<dbReference type="SUPFAM" id="SSF53383">
    <property type="entry name" value="PLP-dependent transferases"/>
    <property type="match status" value="1"/>
</dbReference>
<evidence type="ECO:0000259" key="7">
    <source>
        <dbReference type="Pfam" id="PF00155"/>
    </source>
</evidence>
<evidence type="ECO:0000313" key="9">
    <source>
        <dbReference type="Proteomes" id="UP000324974"/>
    </source>
</evidence>
<dbReference type="PANTHER" id="PTHR46383:SF1">
    <property type="entry name" value="ASPARTATE AMINOTRANSFERASE"/>
    <property type="match status" value="1"/>
</dbReference>
<keyword evidence="3 8" id="KW-0032">Aminotransferase</keyword>
<gene>
    <name evidence="8" type="ORF">PX52LOC_01391</name>
</gene>
<dbReference type="InterPro" id="IPR050596">
    <property type="entry name" value="AspAT/PAT-like"/>
</dbReference>
<keyword evidence="5 6" id="KW-0663">Pyridoxal phosphate</keyword>
<dbReference type="GO" id="GO:0030170">
    <property type="term" value="F:pyridoxal phosphate binding"/>
    <property type="evidence" value="ECO:0007669"/>
    <property type="project" value="InterPro"/>
</dbReference>
<comment type="similarity">
    <text evidence="6">Belongs to the class-II pyridoxal-phosphate-dependent aminotransferase family.</text>
</comment>
<dbReference type="Gene3D" id="3.90.1150.10">
    <property type="entry name" value="Aspartate Aminotransferase, domain 1"/>
    <property type="match status" value="1"/>
</dbReference>
<dbReference type="InterPro" id="IPR015424">
    <property type="entry name" value="PyrdxlP-dep_Trfase"/>
</dbReference>
<protein>
    <submittedName>
        <fullName evidence="8">Aminotransferase</fullName>
    </submittedName>
</protein>
<comment type="cofactor">
    <cofactor evidence="1 6">
        <name>pyridoxal 5'-phosphate</name>
        <dbReference type="ChEBI" id="CHEBI:597326"/>
    </cofactor>
</comment>
<accession>A0A5C1A5W4</accession>
<dbReference type="KEGG" id="lrs:PX52LOC_01391"/>
<comment type="similarity">
    <text evidence="2">Belongs to the class-I pyridoxal-phosphate-dependent aminotransferase family.</text>
</comment>
<organism evidence="8 9">
    <name type="scientific">Limnoglobus roseus</name>
    <dbReference type="NCBI Taxonomy" id="2598579"/>
    <lineage>
        <taxon>Bacteria</taxon>
        <taxon>Pseudomonadati</taxon>
        <taxon>Planctomycetota</taxon>
        <taxon>Planctomycetia</taxon>
        <taxon>Gemmatales</taxon>
        <taxon>Gemmataceae</taxon>
        <taxon>Limnoglobus</taxon>
    </lineage>
</organism>
<dbReference type="PROSITE" id="PS00599">
    <property type="entry name" value="AA_TRANSFER_CLASS_2"/>
    <property type="match status" value="1"/>
</dbReference>
<dbReference type="AlphaFoldDB" id="A0A5C1A5W4"/>
<dbReference type="PANTHER" id="PTHR46383">
    <property type="entry name" value="ASPARTATE AMINOTRANSFERASE"/>
    <property type="match status" value="1"/>
</dbReference>
<feature type="domain" description="Aminotransferase class I/classII large" evidence="7">
    <location>
        <begin position="33"/>
        <end position="388"/>
    </location>
</feature>
<dbReference type="EMBL" id="CP042425">
    <property type="protein sequence ID" value="QEL14501.1"/>
    <property type="molecule type" value="Genomic_DNA"/>
</dbReference>
<sequence>MITPSVSTFAANLTTEVAFDVLAIARKLKAAGKDVVELQIGDSPFPTPAHANAAGKAAIDGGQSHYCPSLGLPEFRAAAAKFVRDEFGIPATAENVVVGPGAKVFETYFCELFLEPGDEVLLFSPTFATYVPNVLRRGGVPVFASLKEENAFRPNPTDVEQFLKTAKRPKAIFLNSPHNPTGGVATGDDLKAIADLIRGKNIALLSDEPYCHMVWQGRHQSILAESGMMGQCVGAYTFSKSYSMSGWRLGFAVGSPDVVQLIGKMVNSSLSCVPPIVQLAGKAALENDAAERDAVMAKFQKKVEVLVRELEQVPGVSVTMPVGTFYVFPNVTPICQRLGITSHGLAMYLLEGADDNVGVACLGGECFGDAGCGFLRFSCAEPDDRLVKAVHFFRDAVTKTERVETYLVANPKYRLN</sequence>
<evidence type="ECO:0000256" key="6">
    <source>
        <dbReference type="RuleBase" id="RU003693"/>
    </source>
</evidence>
<dbReference type="Pfam" id="PF00155">
    <property type="entry name" value="Aminotran_1_2"/>
    <property type="match status" value="1"/>
</dbReference>